<dbReference type="Proteomes" id="UP000226192">
    <property type="component" value="Unassembled WGS sequence"/>
</dbReference>
<organism evidence="1 2">
    <name type="scientific">Ophiocordyceps australis</name>
    <dbReference type="NCBI Taxonomy" id="1399860"/>
    <lineage>
        <taxon>Eukaryota</taxon>
        <taxon>Fungi</taxon>
        <taxon>Dikarya</taxon>
        <taxon>Ascomycota</taxon>
        <taxon>Pezizomycotina</taxon>
        <taxon>Sordariomycetes</taxon>
        <taxon>Hypocreomycetidae</taxon>
        <taxon>Hypocreales</taxon>
        <taxon>Ophiocordycipitaceae</taxon>
        <taxon>Ophiocordyceps</taxon>
    </lineage>
</organism>
<accession>A0A2C5Y3V6</accession>
<proteinExistence type="predicted"/>
<dbReference type="EMBL" id="NJET01000035">
    <property type="protein sequence ID" value="PHH64175.1"/>
    <property type="molecule type" value="Genomic_DNA"/>
</dbReference>
<name>A0A2C5Y3V6_9HYPO</name>
<comment type="caution">
    <text evidence="1">The sequence shown here is derived from an EMBL/GenBank/DDBJ whole genome shotgun (WGS) entry which is preliminary data.</text>
</comment>
<evidence type="ECO:0000313" key="1">
    <source>
        <dbReference type="EMBL" id="PHH64175.1"/>
    </source>
</evidence>
<evidence type="ECO:0000313" key="2">
    <source>
        <dbReference type="Proteomes" id="UP000226192"/>
    </source>
</evidence>
<dbReference type="AlphaFoldDB" id="A0A2C5Y3V6"/>
<reference evidence="1 2" key="1">
    <citation type="submission" date="2017-06" db="EMBL/GenBank/DDBJ databases">
        <title>Ant-infecting Ophiocordyceps genomes reveal a high diversity of potential behavioral manipulation genes and a possible major role for enterotoxins.</title>
        <authorList>
            <person name="De Bekker C."/>
            <person name="Evans H.C."/>
            <person name="Brachmann A."/>
            <person name="Hughes D.P."/>
        </authorList>
    </citation>
    <scope>NUCLEOTIDE SEQUENCE [LARGE SCALE GENOMIC DNA]</scope>
    <source>
        <strain evidence="1 2">Map64</strain>
    </source>
</reference>
<gene>
    <name evidence="1" type="ORF">CDD81_4922</name>
</gene>
<keyword evidence="2" id="KW-1185">Reference proteome</keyword>
<sequence length="92" mass="10374">MPSHDIWVCAFARKSDADFVCRVLRREGHLRAILVQSRGQYDEECILMDRGLSEEQLALELIKITLGKTRAQAAAKPKFAELCAQMRSLLGV</sequence>
<protein>
    <submittedName>
        <fullName evidence="1">Uncharacterized protein</fullName>
    </submittedName>
</protein>